<dbReference type="SUPFAM" id="SSF103481">
    <property type="entry name" value="Multidrug resistance efflux transporter EmrE"/>
    <property type="match status" value="1"/>
</dbReference>
<keyword evidence="3" id="KW-1003">Cell membrane</keyword>
<sequence>MKWVFLAVAIAAEIVATSALKASDGFSRLLPSIITVAGYMVSFYFLSLTLRELPVGIAYAVWSGVGIVAISLIGVFLFQQTLDLAAILGIVLIVAGVIVMNVFSKSVGH</sequence>
<dbReference type="GO" id="GO:0015220">
    <property type="term" value="F:choline transmembrane transporter activity"/>
    <property type="evidence" value="ECO:0007669"/>
    <property type="project" value="TreeGrafter"/>
</dbReference>
<dbReference type="AlphaFoldDB" id="A0A261VCE0"/>
<dbReference type="GO" id="GO:0031460">
    <property type="term" value="P:glycine betaine transport"/>
    <property type="evidence" value="ECO:0007669"/>
    <property type="project" value="TreeGrafter"/>
</dbReference>
<evidence type="ECO:0000256" key="5">
    <source>
        <dbReference type="ARBA" id="ARBA00022989"/>
    </source>
</evidence>
<keyword evidence="11" id="KW-1185">Reference proteome</keyword>
<comment type="subcellular location">
    <subcellularLocation>
        <location evidence="1 8">Cell membrane</location>
        <topology evidence="1 8">Multi-pass membrane protein</topology>
    </subcellularLocation>
</comment>
<dbReference type="EMBL" id="NEVU01000003">
    <property type="protein sequence ID" value="OZI71431.1"/>
    <property type="molecule type" value="Genomic_DNA"/>
</dbReference>
<evidence type="ECO:0000256" key="4">
    <source>
        <dbReference type="ARBA" id="ARBA00022692"/>
    </source>
</evidence>
<dbReference type="GO" id="GO:0015199">
    <property type="term" value="F:amino-acid betaine transmembrane transporter activity"/>
    <property type="evidence" value="ECO:0007669"/>
    <property type="project" value="TreeGrafter"/>
</dbReference>
<feature type="transmembrane region" description="Helical" evidence="9">
    <location>
        <begin position="57"/>
        <end position="78"/>
    </location>
</feature>
<dbReference type="PANTHER" id="PTHR30561:SF1">
    <property type="entry name" value="MULTIDRUG TRANSPORTER EMRE"/>
    <property type="match status" value="1"/>
</dbReference>
<dbReference type="GO" id="GO:0005886">
    <property type="term" value="C:plasma membrane"/>
    <property type="evidence" value="ECO:0007669"/>
    <property type="project" value="UniProtKB-SubCell"/>
</dbReference>
<organism evidence="10 11">
    <name type="scientific">Bordetella genomosp. 12</name>
    <dbReference type="NCBI Taxonomy" id="463035"/>
    <lineage>
        <taxon>Bacteria</taxon>
        <taxon>Pseudomonadati</taxon>
        <taxon>Pseudomonadota</taxon>
        <taxon>Betaproteobacteria</taxon>
        <taxon>Burkholderiales</taxon>
        <taxon>Alcaligenaceae</taxon>
        <taxon>Bordetella</taxon>
    </lineage>
</organism>
<reference evidence="11" key="1">
    <citation type="submission" date="2017-05" db="EMBL/GenBank/DDBJ databases">
        <title>Complete and WGS of Bordetella genogroups.</title>
        <authorList>
            <person name="Spilker T."/>
            <person name="Lipuma J."/>
        </authorList>
    </citation>
    <scope>NUCLEOTIDE SEQUENCE [LARGE SCALE GENOMIC DNA]</scope>
    <source>
        <strain evidence="11">AU6712</strain>
    </source>
</reference>
<keyword evidence="4 8" id="KW-0812">Transmembrane</keyword>
<proteinExistence type="inferred from homology"/>
<dbReference type="Proteomes" id="UP000216429">
    <property type="component" value="Unassembled WGS sequence"/>
</dbReference>
<evidence type="ECO:0000256" key="1">
    <source>
        <dbReference type="ARBA" id="ARBA00004651"/>
    </source>
</evidence>
<evidence type="ECO:0000256" key="6">
    <source>
        <dbReference type="ARBA" id="ARBA00023136"/>
    </source>
</evidence>
<dbReference type="GO" id="GO:0015297">
    <property type="term" value="F:antiporter activity"/>
    <property type="evidence" value="ECO:0007669"/>
    <property type="project" value="TreeGrafter"/>
</dbReference>
<evidence type="ECO:0000256" key="7">
    <source>
        <dbReference type="ARBA" id="ARBA00038032"/>
    </source>
</evidence>
<evidence type="ECO:0000256" key="3">
    <source>
        <dbReference type="ARBA" id="ARBA00022475"/>
    </source>
</evidence>
<accession>A0A261VCE0</accession>
<comment type="caution">
    <text evidence="10">The sequence shown here is derived from an EMBL/GenBank/DDBJ whole genome shotgun (WGS) entry which is preliminary data.</text>
</comment>
<dbReference type="InterPro" id="IPR037185">
    <property type="entry name" value="EmrE-like"/>
</dbReference>
<dbReference type="Gene3D" id="1.10.3730.20">
    <property type="match status" value="1"/>
</dbReference>
<evidence type="ECO:0000256" key="9">
    <source>
        <dbReference type="SAM" id="Phobius"/>
    </source>
</evidence>
<dbReference type="RefSeq" id="WP_094815090.1">
    <property type="nucleotide sequence ID" value="NZ_NEVU01000003.1"/>
</dbReference>
<dbReference type="PANTHER" id="PTHR30561">
    <property type="entry name" value="SMR FAMILY PROTON-DEPENDENT DRUG EFFLUX TRANSPORTER SUGE"/>
    <property type="match status" value="1"/>
</dbReference>
<feature type="transmembrane region" description="Helical" evidence="9">
    <location>
        <begin position="29"/>
        <end position="50"/>
    </location>
</feature>
<dbReference type="Pfam" id="PF00893">
    <property type="entry name" value="Multi_Drug_Res"/>
    <property type="match status" value="1"/>
</dbReference>
<feature type="transmembrane region" description="Helical" evidence="9">
    <location>
        <begin position="84"/>
        <end position="103"/>
    </location>
</feature>
<dbReference type="InterPro" id="IPR000390">
    <property type="entry name" value="Small_drug/metabolite_transptr"/>
</dbReference>
<evidence type="ECO:0000313" key="10">
    <source>
        <dbReference type="EMBL" id="OZI71431.1"/>
    </source>
</evidence>
<keyword evidence="2" id="KW-0813">Transport</keyword>
<evidence type="ECO:0000313" key="11">
    <source>
        <dbReference type="Proteomes" id="UP000216429"/>
    </source>
</evidence>
<keyword evidence="6 9" id="KW-0472">Membrane</keyword>
<gene>
    <name evidence="10" type="ORF">CAL22_16520</name>
</gene>
<dbReference type="InterPro" id="IPR045324">
    <property type="entry name" value="Small_multidrug_res"/>
</dbReference>
<dbReference type="GO" id="GO:1990961">
    <property type="term" value="P:xenobiotic detoxification by transmembrane export across the plasma membrane"/>
    <property type="evidence" value="ECO:0007669"/>
    <property type="project" value="UniProtKB-ARBA"/>
</dbReference>
<name>A0A261VCE0_9BORD</name>
<protein>
    <submittedName>
        <fullName evidence="10">QacE family quaternary ammonium compound efflux SMR transporter</fullName>
    </submittedName>
</protein>
<dbReference type="FunFam" id="1.10.3730.20:FF:000001">
    <property type="entry name" value="Quaternary ammonium compound resistance transporter SugE"/>
    <property type="match status" value="1"/>
</dbReference>
<evidence type="ECO:0000256" key="8">
    <source>
        <dbReference type="RuleBase" id="RU003942"/>
    </source>
</evidence>
<dbReference type="OrthoDB" id="9808638at2"/>
<comment type="similarity">
    <text evidence="7 8">Belongs to the drug/metabolite transporter (DMT) superfamily. Small multidrug resistance (SMR) (TC 2.A.7.1) family.</text>
</comment>
<evidence type="ECO:0000256" key="2">
    <source>
        <dbReference type="ARBA" id="ARBA00022448"/>
    </source>
</evidence>
<keyword evidence="5 9" id="KW-1133">Transmembrane helix</keyword>